<proteinExistence type="predicted"/>
<dbReference type="PROSITE" id="PS50164">
    <property type="entry name" value="GIY_YIG"/>
    <property type="match status" value="1"/>
</dbReference>
<dbReference type="SMART" id="SM00465">
    <property type="entry name" value="GIYc"/>
    <property type="match status" value="1"/>
</dbReference>
<comment type="similarity">
    <text evidence="2">To endonucleases of group I introns of fungi and phage.</text>
</comment>
<dbReference type="SMART" id="SM00496">
    <property type="entry name" value="IENR2"/>
    <property type="match status" value="3"/>
</dbReference>
<dbReference type="NCBIfam" id="TIGR01453">
    <property type="entry name" value="grpIintron_endo"/>
    <property type="match status" value="1"/>
</dbReference>
<evidence type="ECO:0000256" key="3">
    <source>
        <dbReference type="ARBA" id="ARBA00022842"/>
    </source>
</evidence>
<keyword evidence="5" id="KW-0378">Hydrolase</keyword>
<dbReference type="InterPro" id="IPR006350">
    <property type="entry name" value="Intron_endoG1"/>
</dbReference>
<dbReference type="InterPro" id="IPR003611">
    <property type="entry name" value="NUMOD3"/>
</dbReference>
<dbReference type="InterPro" id="IPR000305">
    <property type="entry name" value="GIY-YIG_endonuc"/>
</dbReference>
<name>A0A6J5NU01_9CAUD</name>
<keyword evidence="5" id="KW-0540">Nuclease</keyword>
<feature type="domain" description="GIY-YIG" evidence="4">
    <location>
        <begin position="1"/>
        <end position="86"/>
    </location>
</feature>
<dbReference type="EMBL" id="LR796734">
    <property type="protein sequence ID" value="CAB4162423.1"/>
    <property type="molecule type" value="Genomic_DNA"/>
</dbReference>
<protein>
    <submittedName>
        <fullName evidence="5">GrpIintron_endo, group I intron endonuclease</fullName>
    </submittedName>
</protein>
<accession>A0A6J5NU01</accession>
<dbReference type="Pfam" id="PF01541">
    <property type="entry name" value="GIY-YIG"/>
    <property type="match status" value="1"/>
</dbReference>
<reference evidence="5" key="1">
    <citation type="submission" date="2020-04" db="EMBL/GenBank/DDBJ databases">
        <authorList>
            <person name="Chiriac C."/>
            <person name="Salcher M."/>
            <person name="Ghai R."/>
            <person name="Kavagutti S V."/>
        </authorList>
    </citation>
    <scope>NUCLEOTIDE SEQUENCE</scope>
</reference>
<comment type="cofactor">
    <cofactor evidence="1">
        <name>Mg(2+)</name>
        <dbReference type="ChEBI" id="CHEBI:18420"/>
    </cofactor>
</comment>
<dbReference type="InterPro" id="IPR035901">
    <property type="entry name" value="GIY-YIG_endonuc_sf"/>
</dbReference>
<organism evidence="5">
    <name type="scientific">uncultured Caudovirales phage</name>
    <dbReference type="NCBI Taxonomy" id="2100421"/>
    <lineage>
        <taxon>Viruses</taxon>
        <taxon>Duplodnaviria</taxon>
        <taxon>Heunggongvirae</taxon>
        <taxon>Uroviricota</taxon>
        <taxon>Caudoviricetes</taxon>
        <taxon>Peduoviridae</taxon>
        <taxon>Maltschvirus</taxon>
        <taxon>Maltschvirus maltsch</taxon>
    </lineage>
</organism>
<keyword evidence="5" id="KW-0255">Endonuclease</keyword>
<evidence type="ECO:0000313" key="5">
    <source>
        <dbReference type="EMBL" id="CAB4162423.1"/>
    </source>
</evidence>
<evidence type="ECO:0000259" key="4">
    <source>
        <dbReference type="PROSITE" id="PS50164"/>
    </source>
</evidence>
<dbReference type="GO" id="GO:0003677">
    <property type="term" value="F:DNA binding"/>
    <property type="evidence" value="ECO:0007669"/>
    <property type="project" value="InterPro"/>
</dbReference>
<keyword evidence="3" id="KW-0460">Magnesium</keyword>
<evidence type="ECO:0000256" key="1">
    <source>
        <dbReference type="ARBA" id="ARBA00001946"/>
    </source>
</evidence>
<dbReference type="SUPFAM" id="SSF82771">
    <property type="entry name" value="GIY-YIG endonuclease"/>
    <property type="match status" value="1"/>
</dbReference>
<dbReference type="GO" id="GO:0004519">
    <property type="term" value="F:endonuclease activity"/>
    <property type="evidence" value="ECO:0007669"/>
    <property type="project" value="UniProtKB-KW"/>
</dbReference>
<gene>
    <name evidence="5" type="ORF">UFOVP787_40</name>
</gene>
<dbReference type="CDD" id="cd10443">
    <property type="entry name" value="GIY-YIG_HE_Tlr8p_PBC-V_like"/>
    <property type="match status" value="1"/>
</dbReference>
<evidence type="ECO:0000256" key="2">
    <source>
        <dbReference type="ARBA" id="ARBA00010045"/>
    </source>
</evidence>
<sequence length="250" mass="29415">MGHIYKITNKATNLVYVGKTVHDINKRFDEHISNGRKIDGSSQISKSLREYGSLNHTIEVLEVCEDNFLLEREQYWIDKLNTLHIGLNIKNEKLQKDHQYWGDPEGAKQNIYNNEIWNKGISPPKEVRKKISETKRKKQKLGLYTNYGHVHTEETKKRLSKIAKNRVPVSDTTKKKLREQSKDRKFYHSVFDKKRICVKSNDDIHSGYVEGKGTVWVTKDGENISIDIWDLDEYINYGYEKGRYVVRKNR</sequence>
<dbReference type="Gene3D" id="3.40.1440.10">
    <property type="entry name" value="GIY-YIG endonuclease"/>
    <property type="match status" value="1"/>
</dbReference>